<name>A0A6I4NVS8_9FLAO</name>
<accession>A0A6I4NVS8</accession>
<dbReference type="EMBL" id="WSTB01000006">
    <property type="protein sequence ID" value="MWB95187.1"/>
    <property type="molecule type" value="Genomic_DNA"/>
</dbReference>
<evidence type="ECO:0000313" key="1">
    <source>
        <dbReference type="EMBL" id="MWB95187.1"/>
    </source>
</evidence>
<organism evidence="1 2">
    <name type="scientific">Flavobacterium hydrocarbonoxydans</name>
    <dbReference type="NCBI Taxonomy" id="2683249"/>
    <lineage>
        <taxon>Bacteria</taxon>
        <taxon>Pseudomonadati</taxon>
        <taxon>Bacteroidota</taxon>
        <taxon>Flavobacteriia</taxon>
        <taxon>Flavobacteriales</taxon>
        <taxon>Flavobacteriaceae</taxon>
        <taxon>Flavobacterium</taxon>
    </lineage>
</organism>
<dbReference type="RefSeq" id="WP_160375105.1">
    <property type="nucleotide sequence ID" value="NZ_WSTB01000006.1"/>
</dbReference>
<proteinExistence type="predicted"/>
<gene>
    <name evidence="1" type="ORF">GON26_12520</name>
</gene>
<sequence length="150" mass="17877">MSNYYWEIILENSSKKITLPYLLGAKLIFFKNSQIDEIEELFHQIINSENDSVYSMYHCPNIREYVIFKNKYGYSFKGTEIRNPKTNILKLVFGLNMEFLGKNLDQIQKNLTKRYEEDINAGKFSFLKGKFHEYNNDEKNEILHLSNQLK</sequence>
<reference evidence="1 2" key="1">
    <citation type="submission" date="2019-12" db="EMBL/GenBank/DDBJ databases">
        <authorList>
            <person name="Kim Y.S."/>
        </authorList>
    </citation>
    <scope>NUCLEOTIDE SEQUENCE [LARGE SCALE GENOMIC DNA]</scope>
    <source>
        <strain evidence="1 2">GA093</strain>
    </source>
</reference>
<evidence type="ECO:0000313" key="2">
    <source>
        <dbReference type="Proteomes" id="UP000471501"/>
    </source>
</evidence>
<protein>
    <submittedName>
        <fullName evidence="1">Uncharacterized protein</fullName>
    </submittedName>
</protein>
<dbReference type="Proteomes" id="UP000471501">
    <property type="component" value="Unassembled WGS sequence"/>
</dbReference>
<comment type="caution">
    <text evidence="1">The sequence shown here is derived from an EMBL/GenBank/DDBJ whole genome shotgun (WGS) entry which is preliminary data.</text>
</comment>
<keyword evidence="2" id="KW-1185">Reference proteome</keyword>
<dbReference type="AlphaFoldDB" id="A0A6I4NVS8"/>